<feature type="repeat" description="PPR" evidence="3">
    <location>
        <begin position="107"/>
        <end position="141"/>
    </location>
</feature>
<dbReference type="Gene3D" id="1.25.40.10">
    <property type="entry name" value="Tetratricopeptide repeat domain"/>
    <property type="match status" value="4"/>
</dbReference>
<name>A0A811PIQ7_9POAL</name>
<evidence type="ECO:0000313" key="8">
    <source>
        <dbReference type="Proteomes" id="UP000604825"/>
    </source>
</evidence>
<evidence type="ECO:0000256" key="5">
    <source>
        <dbReference type="SAM" id="SignalP"/>
    </source>
</evidence>
<dbReference type="FunFam" id="1.25.40.10:FF:001074">
    <property type="entry name" value="Pentatricopeptide repeat-containing protein, mitochondrial"/>
    <property type="match status" value="1"/>
</dbReference>
<dbReference type="Pfam" id="PF13041">
    <property type="entry name" value="PPR_2"/>
    <property type="match status" value="2"/>
</dbReference>
<feature type="signal peptide" evidence="5">
    <location>
        <begin position="1"/>
        <end position="22"/>
    </location>
</feature>
<dbReference type="PANTHER" id="PTHR47926">
    <property type="entry name" value="PENTATRICOPEPTIDE REPEAT-CONTAINING PROTEIN"/>
    <property type="match status" value="1"/>
</dbReference>
<dbReference type="InterPro" id="IPR011990">
    <property type="entry name" value="TPR-like_helical_dom_sf"/>
</dbReference>
<keyword evidence="8" id="KW-1185">Reference proteome</keyword>
<evidence type="ECO:0000256" key="4">
    <source>
        <dbReference type="SAM" id="MobiDB-lite"/>
    </source>
</evidence>
<dbReference type="InterPro" id="IPR032867">
    <property type="entry name" value="DYW_dom"/>
</dbReference>
<evidence type="ECO:0000259" key="6">
    <source>
        <dbReference type="Pfam" id="PF14432"/>
    </source>
</evidence>
<feature type="repeat" description="PPR" evidence="3">
    <location>
        <begin position="303"/>
        <end position="337"/>
    </location>
</feature>
<keyword evidence="5" id="KW-0732">Signal</keyword>
<dbReference type="FunFam" id="1.25.40.10:FF:000553">
    <property type="entry name" value="Pentatricopeptide repeat-containing protein, mitochondrial"/>
    <property type="match status" value="1"/>
</dbReference>
<dbReference type="InterPro" id="IPR036612">
    <property type="entry name" value="KH_dom_type_1_sf"/>
</dbReference>
<feature type="chain" id="PRO_5032442951" description="DYW domain-containing protein" evidence="5">
    <location>
        <begin position="23"/>
        <end position="701"/>
    </location>
</feature>
<accession>A0A811PIQ7</accession>
<dbReference type="Pfam" id="PF14432">
    <property type="entry name" value="DYW_deaminase"/>
    <property type="match status" value="1"/>
</dbReference>
<evidence type="ECO:0000256" key="1">
    <source>
        <dbReference type="ARBA" id="ARBA00022737"/>
    </source>
</evidence>
<sequence>MILRPSLLAVARPLTTVAVAAAVRRGDLAGAEEAFASTQLKTTTTYNCLLAGYAKAYGPGRLADARRLFDSIPHPDAVSYNTLLSCHFACGDIDGAWRVFSTMPVRDVTSWNTMVSGLSKNGAIEEAEAMFRAMPARNAVSWNAIVAALASSGDMGAAEDLFRNAPEKTDAILWTAMVSGYMDNGNVQKAMEFFRAMPVRNLVSWNAVVAGYVKNSRAGDALRVFKTMVEDAIVQPNASTLSSVLLGCSNLSALGFGRQVHQWCMKLPLSRSVTVGTSLLSMYCKCSDLNDACKLFDEMRTKDIVAWNAMISGYAQHGDGRKAIKLFEKMKDEGVVPNWITLLAVLTACIHTGLCDFGIQCFETMQEAYNIEPQVDHYSCMVDLLCRAGLLERAVNMIHSMPFEPHPSAYGTLLTACRVYKNLEFAEFAARKLIEQDPQNAGAYVQLANIYAVANRWADVSRVRRWMKDNAVVKTPGYSWMEIKGVRHEFRSNDRLHPQLGLIHDKLDRLEELMKAMGYVPDLDFALHDVEESLKSQMLMRHSEKLAIAFGLISTSPGMTLRIFKNLRICGDCHNAAKLISKIEDREIILRDTTRFHHFRVCVLEDMMRGKPGYEHLNEPLHILVEAELPVGIIDARLMQVREILEDLLKPVGESQDFFKKQQLRELAMLNGTLREEGMQRSGSASPFHNSLGMKRAKTRG</sequence>
<feature type="region of interest" description="Disordered" evidence="4">
    <location>
        <begin position="678"/>
        <end position="701"/>
    </location>
</feature>
<dbReference type="InterPro" id="IPR002885">
    <property type="entry name" value="PPR_rpt"/>
</dbReference>
<dbReference type="InterPro" id="IPR046848">
    <property type="entry name" value="E_motif"/>
</dbReference>
<proteinExistence type="predicted"/>
<organism evidence="7 8">
    <name type="scientific">Miscanthus lutarioriparius</name>
    <dbReference type="NCBI Taxonomy" id="422564"/>
    <lineage>
        <taxon>Eukaryota</taxon>
        <taxon>Viridiplantae</taxon>
        <taxon>Streptophyta</taxon>
        <taxon>Embryophyta</taxon>
        <taxon>Tracheophyta</taxon>
        <taxon>Spermatophyta</taxon>
        <taxon>Magnoliopsida</taxon>
        <taxon>Liliopsida</taxon>
        <taxon>Poales</taxon>
        <taxon>Poaceae</taxon>
        <taxon>PACMAD clade</taxon>
        <taxon>Panicoideae</taxon>
        <taxon>Andropogonodae</taxon>
        <taxon>Andropogoneae</taxon>
        <taxon>Saccharinae</taxon>
        <taxon>Miscanthus</taxon>
    </lineage>
</organism>
<dbReference type="PANTHER" id="PTHR47926:SF410">
    <property type="entry name" value="(WILD MALAYSIAN BANANA) HYPOTHETICAL PROTEIN"/>
    <property type="match status" value="1"/>
</dbReference>
<dbReference type="SUPFAM" id="SSF48452">
    <property type="entry name" value="TPR-like"/>
    <property type="match status" value="1"/>
</dbReference>
<evidence type="ECO:0000256" key="3">
    <source>
        <dbReference type="PROSITE-ProRule" id="PRU00708"/>
    </source>
</evidence>
<dbReference type="Pfam" id="PF12854">
    <property type="entry name" value="PPR_1"/>
    <property type="match status" value="1"/>
</dbReference>
<feature type="repeat" description="PPR" evidence="3">
    <location>
        <begin position="272"/>
        <end position="302"/>
    </location>
</feature>
<dbReference type="AlphaFoldDB" id="A0A811PIQ7"/>
<evidence type="ECO:0000313" key="7">
    <source>
        <dbReference type="EMBL" id="CAD6242604.1"/>
    </source>
</evidence>
<dbReference type="SUPFAM" id="SSF54791">
    <property type="entry name" value="Eukaryotic type KH-domain (KH-domain type I)"/>
    <property type="match status" value="1"/>
</dbReference>
<dbReference type="Gene3D" id="3.30.1370.10">
    <property type="entry name" value="K Homology domain, type 1"/>
    <property type="match status" value="1"/>
</dbReference>
<dbReference type="EMBL" id="CAJGYO010000007">
    <property type="protein sequence ID" value="CAD6242604.1"/>
    <property type="molecule type" value="Genomic_DNA"/>
</dbReference>
<dbReference type="PROSITE" id="PS51375">
    <property type="entry name" value="PPR"/>
    <property type="match status" value="5"/>
</dbReference>
<dbReference type="Pfam" id="PF20431">
    <property type="entry name" value="E_motif"/>
    <property type="match status" value="1"/>
</dbReference>
<keyword evidence="1" id="KW-0677">Repeat</keyword>
<comment type="caution">
    <text evidence="7">The sequence shown here is derived from an EMBL/GenBank/DDBJ whole genome shotgun (WGS) entry which is preliminary data.</text>
</comment>
<keyword evidence="2" id="KW-0809">Transit peptide</keyword>
<feature type="repeat" description="PPR" evidence="3">
    <location>
        <begin position="170"/>
        <end position="204"/>
    </location>
</feature>
<dbReference type="FunFam" id="1.25.40.10:FF:001531">
    <property type="entry name" value="Pentatricopeptide repeat-containing protein At4g16835, mitochondrial"/>
    <property type="match status" value="1"/>
</dbReference>
<feature type="repeat" description="PPR" evidence="3">
    <location>
        <begin position="76"/>
        <end position="106"/>
    </location>
</feature>
<reference evidence="7" key="1">
    <citation type="submission" date="2020-10" db="EMBL/GenBank/DDBJ databases">
        <authorList>
            <person name="Han B."/>
            <person name="Lu T."/>
            <person name="Zhao Q."/>
            <person name="Huang X."/>
            <person name="Zhao Y."/>
        </authorList>
    </citation>
    <scope>NUCLEOTIDE SEQUENCE</scope>
</reference>
<gene>
    <name evidence="7" type="ORF">NCGR_LOCUS28036</name>
</gene>
<dbReference type="Pfam" id="PF01535">
    <property type="entry name" value="PPR"/>
    <property type="match status" value="3"/>
</dbReference>
<dbReference type="GO" id="GO:0008270">
    <property type="term" value="F:zinc ion binding"/>
    <property type="evidence" value="ECO:0007669"/>
    <property type="project" value="InterPro"/>
</dbReference>
<dbReference type="OrthoDB" id="185373at2759"/>
<protein>
    <recommendedName>
        <fullName evidence="6">DYW domain-containing protein</fullName>
    </recommendedName>
</protein>
<feature type="domain" description="DYW" evidence="6">
    <location>
        <begin position="518"/>
        <end position="600"/>
    </location>
</feature>
<dbReference type="GO" id="GO:0003723">
    <property type="term" value="F:RNA binding"/>
    <property type="evidence" value="ECO:0007669"/>
    <property type="project" value="InterPro"/>
</dbReference>
<evidence type="ECO:0000256" key="2">
    <source>
        <dbReference type="ARBA" id="ARBA00022946"/>
    </source>
</evidence>
<dbReference type="FunFam" id="1.25.40.10:FF:000144">
    <property type="entry name" value="Pentatricopeptide repeat-containing protein, mitochondrial"/>
    <property type="match status" value="1"/>
</dbReference>
<dbReference type="GO" id="GO:0009451">
    <property type="term" value="P:RNA modification"/>
    <property type="evidence" value="ECO:0007669"/>
    <property type="project" value="InterPro"/>
</dbReference>
<dbReference type="Proteomes" id="UP000604825">
    <property type="component" value="Unassembled WGS sequence"/>
</dbReference>
<dbReference type="NCBIfam" id="TIGR00756">
    <property type="entry name" value="PPR"/>
    <property type="match status" value="6"/>
</dbReference>
<dbReference type="InterPro" id="IPR046960">
    <property type="entry name" value="PPR_At4g14850-like_plant"/>
</dbReference>